<evidence type="ECO:0000313" key="2">
    <source>
        <dbReference type="Proteomes" id="UP000322524"/>
    </source>
</evidence>
<evidence type="ECO:0000313" key="1">
    <source>
        <dbReference type="EMBL" id="TYS63662.1"/>
    </source>
</evidence>
<accession>A0A5D4SNJ0</accession>
<name>A0A5D4SNJ0_9BACI</name>
<protein>
    <submittedName>
        <fullName evidence="1">Uncharacterized protein</fullName>
    </submittedName>
</protein>
<reference evidence="1 2" key="1">
    <citation type="submission" date="2019-08" db="EMBL/GenBank/DDBJ databases">
        <title>Bacillus genomes from the desert of Cuatro Cienegas, Coahuila.</title>
        <authorList>
            <person name="Olmedo-Alvarez G."/>
        </authorList>
    </citation>
    <scope>NUCLEOTIDE SEQUENCE [LARGE SCALE GENOMIC DNA]</scope>
    <source>
        <strain evidence="1 2">CH28_1T</strain>
    </source>
</reference>
<dbReference type="Proteomes" id="UP000322524">
    <property type="component" value="Unassembled WGS sequence"/>
</dbReference>
<gene>
    <name evidence="1" type="ORF">FZC76_19435</name>
</gene>
<organism evidence="1 2">
    <name type="scientific">Sutcliffiella horikoshii</name>
    <dbReference type="NCBI Taxonomy" id="79883"/>
    <lineage>
        <taxon>Bacteria</taxon>
        <taxon>Bacillati</taxon>
        <taxon>Bacillota</taxon>
        <taxon>Bacilli</taxon>
        <taxon>Bacillales</taxon>
        <taxon>Bacillaceae</taxon>
        <taxon>Sutcliffiella</taxon>
    </lineage>
</organism>
<dbReference type="EMBL" id="VTEV01000009">
    <property type="protein sequence ID" value="TYS63662.1"/>
    <property type="molecule type" value="Genomic_DNA"/>
</dbReference>
<dbReference type="RefSeq" id="WP_148989832.1">
    <property type="nucleotide sequence ID" value="NZ_VTEV01000009.1"/>
</dbReference>
<dbReference type="AlphaFoldDB" id="A0A5D4SNJ0"/>
<proteinExistence type="predicted"/>
<sequence length="146" mass="17483">MDNYPRKGLRVRCERGVNPKVRKVCLDFCKWIRTEMEFPVRVVIYLKKSNYIKNITTKELVSATFFAPYQKDVEPYIRISTGDYEELLKERTEIDALYAYLESITHELTHYQQWLNDKDFDENEAENNAVELVDLYHNSEFGLREE</sequence>
<dbReference type="OrthoDB" id="2060095at2"/>
<comment type="caution">
    <text evidence="1">The sequence shown here is derived from an EMBL/GenBank/DDBJ whole genome shotgun (WGS) entry which is preliminary data.</text>
</comment>